<evidence type="ECO:0000313" key="1">
    <source>
        <dbReference type="EMBL" id="OAZ44904.1"/>
    </source>
</evidence>
<comment type="caution">
    <text evidence="1">The sequence shown here is derived from an EMBL/GenBank/DDBJ whole genome shotgun (WGS) entry which is preliminary data.</text>
</comment>
<accession>A0ABX2WNM0</accession>
<name>A0ABX2WNM0_9MICO</name>
<sequence>MIPDFEIPVSYVTDTGREISCSIELFNGELDYVETNTEAVEYIAAQNWDGVGQKIYERALEREAAGLFSPWFGAADDVIFAGVDDYILPGDGGLGRDTDCTGQLH</sequence>
<reference evidence="2" key="1">
    <citation type="submission" date="2016-06" db="EMBL/GenBank/DDBJ databases">
        <title>Genome sequencing of cellulolytic organisms.</title>
        <authorList>
            <person name="Bohra V."/>
            <person name="Dafale N.A."/>
            <person name="Purohit H.J."/>
        </authorList>
    </citation>
    <scope>NUCLEOTIDE SEQUENCE [LARGE SCALE GENOMIC DNA]</scope>
    <source>
        <strain evidence="2">ND21</strain>
    </source>
</reference>
<dbReference type="Proteomes" id="UP000093918">
    <property type="component" value="Unassembled WGS sequence"/>
</dbReference>
<proteinExistence type="predicted"/>
<gene>
    <name evidence="1" type="ORF">A9Z40_10705</name>
</gene>
<keyword evidence="2" id="KW-1185">Reference proteome</keyword>
<evidence type="ECO:0000313" key="2">
    <source>
        <dbReference type="Proteomes" id="UP000093918"/>
    </source>
</evidence>
<dbReference type="EMBL" id="LZEM01000003">
    <property type="protein sequence ID" value="OAZ44904.1"/>
    <property type="molecule type" value="Genomic_DNA"/>
</dbReference>
<organism evidence="1 2">
    <name type="scientific">Microbacterium arborescens</name>
    <dbReference type="NCBI Taxonomy" id="33883"/>
    <lineage>
        <taxon>Bacteria</taxon>
        <taxon>Bacillati</taxon>
        <taxon>Actinomycetota</taxon>
        <taxon>Actinomycetes</taxon>
        <taxon>Micrococcales</taxon>
        <taxon>Microbacteriaceae</taxon>
        <taxon>Microbacterium</taxon>
    </lineage>
</organism>
<protein>
    <submittedName>
        <fullName evidence="1">Uncharacterized protein</fullName>
    </submittedName>
</protein>